<dbReference type="AlphaFoldDB" id="Q3Z845"/>
<dbReference type="RefSeq" id="WP_010936605.1">
    <property type="nucleotide sequence ID" value="NC_002936.3"/>
</dbReference>
<dbReference type="KEGG" id="det:DET0878"/>
<reference evidence="2 3" key="1">
    <citation type="journal article" date="2005" name="Science">
        <title>Genome sequence of the PCE-dechlorinating bacterium Dehalococcoides ethenogenes.</title>
        <authorList>
            <person name="Seshadri R."/>
            <person name="Adrian L."/>
            <person name="Fouts D.E."/>
            <person name="Eisen J.A."/>
            <person name="Phillippy A.M."/>
            <person name="Methe B.A."/>
            <person name="Ward N.L."/>
            <person name="Nelson W.C."/>
            <person name="Deboy R.T."/>
            <person name="Khouri H.M."/>
            <person name="Kolonay J.F."/>
            <person name="Dodson R.J."/>
            <person name="Daugherty S.C."/>
            <person name="Brinkac L.M."/>
            <person name="Sullivan S.A."/>
            <person name="Madupu R."/>
            <person name="Nelson K.E."/>
            <person name="Kang K.H."/>
            <person name="Impraim M."/>
            <person name="Tran K."/>
            <person name="Robinson J.M."/>
            <person name="Forberger H.A."/>
            <person name="Fraser C.M."/>
            <person name="Zinder S.H."/>
            <person name="Heidelberg J.F."/>
        </authorList>
    </citation>
    <scope>NUCLEOTIDE SEQUENCE [LARGE SCALE GENOMIC DNA]</scope>
    <source>
        <strain evidence="3">ATCC BAA-2266 / KCTC 15142 / 195</strain>
    </source>
</reference>
<evidence type="ECO:0000313" key="3">
    <source>
        <dbReference type="Proteomes" id="UP000008289"/>
    </source>
</evidence>
<dbReference type="HOGENOM" id="CLU_1472890_0_0_0"/>
<proteinExistence type="predicted"/>
<protein>
    <submittedName>
        <fullName evidence="2">Conserved domain protein</fullName>
    </submittedName>
</protein>
<dbReference type="EMBL" id="CP000027">
    <property type="protein sequence ID" value="AAW39842.1"/>
    <property type="molecule type" value="Genomic_DNA"/>
</dbReference>
<keyword evidence="1" id="KW-1133">Transmembrane helix</keyword>
<dbReference type="GeneID" id="3229804"/>
<feature type="transmembrane region" description="Helical" evidence="1">
    <location>
        <begin position="6"/>
        <end position="29"/>
    </location>
</feature>
<keyword evidence="3" id="KW-1185">Reference proteome</keyword>
<organism evidence="2 3">
    <name type="scientific">Dehalococcoides mccartyi (strain ATCC BAA-2266 / KCTC 15142 / 195)</name>
    <name type="common">Dehalococcoides ethenogenes (strain 195)</name>
    <dbReference type="NCBI Taxonomy" id="243164"/>
    <lineage>
        <taxon>Bacteria</taxon>
        <taxon>Bacillati</taxon>
        <taxon>Chloroflexota</taxon>
        <taxon>Dehalococcoidia</taxon>
        <taxon>Dehalococcoidales</taxon>
        <taxon>Dehalococcoidaceae</taxon>
        <taxon>Dehalococcoides</taxon>
    </lineage>
</organism>
<accession>Q3Z845</accession>
<evidence type="ECO:0000256" key="1">
    <source>
        <dbReference type="SAM" id="Phobius"/>
    </source>
</evidence>
<dbReference type="PATRIC" id="fig|243164.10.peg.833"/>
<dbReference type="Proteomes" id="UP000008289">
    <property type="component" value="Chromosome"/>
</dbReference>
<dbReference type="STRING" id="243164.DET0878"/>
<keyword evidence="1" id="KW-0812">Transmembrane</keyword>
<name>Q3Z845_DEHM1</name>
<sequence length="183" mass="21735">MTIDETALIMNAFVAIGTIVLACATFYSIKNLKDQYRNNHIRELLSETVIILNNYLYFYKEQNNNIQLIKQTIKDNPINKQGILKNLLSTNERLIDRSEEIFREFSRIEIMLEYSNVPDKEFKEMIKEFNNCYDDFKELDFKKSISNLKDCIKFIEDPIYIAWLDSINNLINTCVRLKQTKYC</sequence>
<keyword evidence="1" id="KW-0472">Membrane</keyword>
<dbReference type="InParanoid" id="Q3Z845"/>
<gene>
    <name evidence="2" type="ordered locus">DET0878</name>
</gene>
<evidence type="ECO:0000313" key="2">
    <source>
        <dbReference type="EMBL" id="AAW39842.1"/>
    </source>
</evidence>